<evidence type="ECO:0000313" key="7">
    <source>
        <dbReference type="EMBL" id="EMG50448.1"/>
    </source>
</evidence>
<feature type="compositionally biased region" description="Polar residues" evidence="6">
    <location>
        <begin position="48"/>
        <end position="66"/>
    </location>
</feature>
<keyword evidence="8" id="KW-1185">Reference proteome</keyword>
<proteinExistence type="inferred from homology"/>
<organism evidence="7 8">
    <name type="scientific">Candida maltosa (strain Xu316)</name>
    <name type="common">Yeast</name>
    <dbReference type="NCBI Taxonomy" id="1245528"/>
    <lineage>
        <taxon>Eukaryota</taxon>
        <taxon>Fungi</taxon>
        <taxon>Dikarya</taxon>
        <taxon>Ascomycota</taxon>
        <taxon>Saccharomycotina</taxon>
        <taxon>Pichiomycetes</taxon>
        <taxon>Debaryomycetaceae</taxon>
        <taxon>Candida/Lodderomyces clade</taxon>
        <taxon>Candida</taxon>
    </lineage>
</organism>
<protein>
    <recommendedName>
        <fullName evidence="3">Altered inheritance of mitochondria protein 23, mitochondrial</fullName>
    </recommendedName>
</protein>
<comment type="caution">
    <text evidence="7">The sequence shown here is derived from an EMBL/GenBank/DDBJ whole genome shotgun (WGS) entry which is preliminary data.</text>
</comment>
<gene>
    <name evidence="7" type="ORF">G210_4230</name>
</gene>
<dbReference type="EMBL" id="AOGT01000262">
    <property type="protein sequence ID" value="EMG50448.1"/>
    <property type="molecule type" value="Genomic_DNA"/>
</dbReference>
<name>M3JE11_CANMX</name>
<feature type="region of interest" description="Disordered" evidence="6">
    <location>
        <begin position="24"/>
        <end position="69"/>
    </location>
</feature>
<dbReference type="HOGENOM" id="CLU_054408_0_0_1"/>
<evidence type="ECO:0000256" key="2">
    <source>
        <dbReference type="ARBA" id="ARBA00008476"/>
    </source>
</evidence>
<dbReference type="GO" id="GO:0005739">
    <property type="term" value="C:mitochondrion"/>
    <property type="evidence" value="ECO:0007669"/>
    <property type="project" value="UniProtKB-SubCell"/>
</dbReference>
<evidence type="ECO:0000256" key="4">
    <source>
        <dbReference type="ARBA" id="ARBA00022946"/>
    </source>
</evidence>
<accession>M3JE11</accession>
<comment type="similarity">
    <text evidence="2">Belongs to the AIM23 family.</text>
</comment>
<evidence type="ECO:0000313" key="8">
    <source>
        <dbReference type="Proteomes" id="UP000011777"/>
    </source>
</evidence>
<feature type="compositionally biased region" description="Basic and acidic residues" evidence="6">
    <location>
        <begin position="311"/>
        <end position="330"/>
    </location>
</feature>
<dbReference type="Pfam" id="PF14877">
    <property type="entry name" value="mIF3"/>
    <property type="match status" value="1"/>
</dbReference>
<dbReference type="OrthoDB" id="3996489at2759"/>
<evidence type="ECO:0000256" key="6">
    <source>
        <dbReference type="SAM" id="MobiDB-lite"/>
    </source>
</evidence>
<keyword evidence="5" id="KW-0496">Mitochondrion</keyword>
<reference evidence="7 8" key="1">
    <citation type="submission" date="2013-02" db="EMBL/GenBank/DDBJ databases">
        <title>Genome sequence of Candida maltosa Xu316, a potential industrial strain for xylitol and ethanol production.</title>
        <authorList>
            <person name="Yu J."/>
            <person name="Wang Q."/>
            <person name="Geng X."/>
            <person name="Bao W."/>
            <person name="He P."/>
            <person name="Cai J."/>
        </authorList>
    </citation>
    <scope>NUCLEOTIDE SEQUENCE [LARGE SCALE GENOMIC DNA]</scope>
    <source>
        <strain evidence="8">Xu316</strain>
    </source>
</reference>
<feature type="compositionally biased region" description="Low complexity" evidence="6">
    <location>
        <begin position="24"/>
        <end position="42"/>
    </location>
</feature>
<evidence type="ECO:0000256" key="1">
    <source>
        <dbReference type="ARBA" id="ARBA00004173"/>
    </source>
</evidence>
<sequence>MNKYFLRSFSSCLRTLESTNKPLNRFKNLYNNTNNTNNNKNSNRPKRPQTSSTPRPYKQHQQQQPIRTYPVDARNFRFKNGTPSTQSAAQSVVTQIYAQEGTKNFQVYYVNETNKLIKKPLIDVLNEINFDTNGIQFTYDQEKKRSIVRKVKVEVMVRKHKDMLAAEAQRKLLESDNHKAQYVLNRKLKSEQKKSATREIVMKWGITMNDFRNQKKNEIEKFSAKGKAFVIGLIHDKGRDEGLHVNLVCKKDPEMLGIEIQRRELLFNELSGLLTELKCEYETEGNKETKLRFLVTPPPPVKPQPQVQELKPVKETKRKQIEPKETKKYSEDELDASYSFKIED</sequence>
<comment type="subcellular location">
    <subcellularLocation>
        <location evidence="1">Mitochondrion</location>
    </subcellularLocation>
</comment>
<evidence type="ECO:0000256" key="5">
    <source>
        <dbReference type="ARBA" id="ARBA00023128"/>
    </source>
</evidence>
<dbReference type="AlphaFoldDB" id="M3JE11"/>
<feature type="region of interest" description="Disordered" evidence="6">
    <location>
        <begin position="295"/>
        <end position="330"/>
    </location>
</feature>
<dbReference type="OMA" id="KVSWQIS"/>
<evidence type="ECO:0000256" key="3">
    <source>
        <dbReference type="ARBA" id="ARBA00013994"/>
    </source>
</evidence>
<keyword evidence="4" id="KW-0809">Transit peptide</keyword>
<dbReference type="InterPro" id="IPR029427">
    <property type="entry name" value="AIM23"/>
</dbReference>
<dbReference type="Proteomes" id="UP000011777">
    <property type="component" value="Unassembled WGS sequence"/>
</dbReference>
<dbReference type="eggNOG" id="ENOG502RY27">
    <property type="taxonomic scope" value="Eukaryota"/>
</dbReference>